<dbReference type="InterPro" id="IPR019734">
    <property type="entry name" value="TPR_rpt"/>
</dbReference>
<dbReference type="SUPFAM" id="SSF48452">
    <property type="entry name" value="TPR-like"/>
    <property type="match status" value="1"/>
</dbReference>
<dbReference type="Pfam" id="PF13432">
    <property type="entry name" value="TPR_16"/>
    <property type="match status" value="1"/>
</dbReference>
<gene>
    <name evidence="2" type="primary">cpoB</name>
    <name evidence="2" type="ORF">SCFA_640029</name>
</gene>
<reference evidence="2" key="1">
    <citation type="submission" date="2019-03" db="EMBL/GenBank/DDBJ databases">
        <authorList>
            <person name="Hao L."/>
        </authorList>
    </citation>
    <scope>NUCLEOTIDE SEQUENCE</scope>
</reference>
<dbReference type="Pfam" id="PF13174">
    <property type="entry name" value="TPR_6"/>
    <property type="match status" value="1"/>
</dbReference>
<dbReference type="Gene3D" id="1.25.40.10">
    <property type="entry name" value="Tetratricopeptide repeat domain"/>
    <property type="match status" value="1"/>
</dbReference>
<dbReference type="AlphaFoldDB" id="A0A485M368"/>
<evidence type="ECO:0000313" key="2">
    <source>
        <dbReference type="EMBL" id="VFU17255.1"/>
    </source>
</evidence>
<dbReference type="InterPro" id="IPR014162">
    <property type="entry name" value="CpoB_C"/>
</dbReference>
<feature type="coiled-coil region" evidence="1">
    <location>
        <begin position="23"/>
        <end position="85"/>
    </location>
</feature>
<organism evidence="2">
    <name type="scientific">anaerobic digester metagenome</name>
    <dbReference type="NCBI Taxonomy" id="1263854"/>
    <lineage>
        <taxon>unclassified sequences</taxon>
        <taxon>metagenomes</taxon>
        <taxon>ecological metagenomes</taxon>
    </lineage>
</organism>
<proteinExistence type="inferred from homology"/>
<keyword evidence="1" id="KW-0175">Coiled coil</keyword>
<dbReference type="GO" id="GO:0051301">
    <property type="term" value="P:cell division"/>
    <property type="evidence" value="ECO:0007669"/>
    <property type="project" value="UniProtKB-KW"/>
</dbReference>
<accession>A0A485M368</accession>
<dbReference type="InterPro" id="IPR011990">
    <property type="entry name" value="TPR-like_helical_dom_sf"/>
</dbReference>
<dbReference type="HAMAP" id="MF_02066">
    <property type="entry name" value="CpoB"/>
    <property type="match status" value="1"/>
</dbReference>
<dbReference type="PROSITE" id="PS51257">
    <property type="entry name" value="PROKAR_LIPOPROTEIN"/>
    <property type="match status" value="1"/>
</dbReference>
<dbReference type="NCBIfam" id="TIGR02795">
    <property type="entry name" value="tol_pal_ybgF"/>
    <property type="match status" value="1"/>
</dbReference>
<protein>
    <submittedName>
        <fullName evidence="2">Cell division coordinator CpoB</fullName>
    </submittedName>
</protein>
<dbReference type="EMBL" id="CAADRM010000130">
    <property type="protein sequence ID" value="VFU17255.1"/>
    <property type="molecule type" value="Genomic_DNA"/>
</dbReference>
<name>A0A485M368_9ZZZZ</name>
<dbReference type="InterPro" id="IPR034706">
    <property type="entry name" value="CpoB"/>
</dbReference>
<keyword evidence="2" id="KW-0131">Cell cycle</keyword>
<evidence type="ECO:0000256" key="1">
    <source>
        <dbReference type="SAM" id="Coils"/>
    </source>
</evidence>
<keyword evidence="2" id="KW-0132">Cell division</keyword>
<sequence>MKRLLPFFFLLLLLTGCASQQDLQAVRWEVESIKTRLVKAEAKIKEKDRLVEQGLGQQAELQARINELHEQMFALQGSIEEIRNASGKGMAGKASEGRLSAIEKELEDLRVLLLEQAQPQKSLFETGVEKYRAGKFADALSDFSSFLSSNPEPALAAETHFWIGETLYAQGKYEDAVLKYDLVAKKYAKSQKVPDCLLKQGMAFHKMGDSETGNIILKKLIEGYPATEAAAKAKKIVKDGL</sequence>